<feature type="compositionally biased region" description="Low complexity" evidence="2">
    <location>
        <begin position="644"/>
        <end position="656"/>
    </location>
</feature>
<dbReference type="RefSeq" id="WP_358355044.1">
    <property type="nucleotide sequence ID" value="NZ_JBEZFP010000041.1"/>
</dbReference>
<feature type="region of interest" description="Disordered" evidence="2">
    <location>
        <begin position="790"/>
        <end position="941"/>
    </location>
</feature>
<feature type="compositionally biased region" description="Basic and acidic residues" evidence="2">
    <location>
        <begin position="837"/>
        <end position="852"/>
    </location>
</feature>
<gene>
    <name evidence="4" type="ORF">AB0C36_17760</name>
</gene>
<feature type="compositionally biased region" description="Low complexity" evidence="2">
    <location>
        <begin position="690"/>
        <end position="724"/>
    </location>
</feature>
<keyword evidence="5" id="KW-1185">Reference proteome</keyword>
<keyword evidence="4" id="KW-0418">Kinase</keyword>
<dbReference type="SUPFAM" id="SSF56112">
    <property type="entry name" value="Protein kinase-like (PK-like)"/>
    <property type="match status" value="1"/>
</dbReference>
<dbReference type="InterPro" id="IPR011009">
    <property type="entry name" value="Kinase-like_dom_sf"/>
</dbReference>
<organism evidence="4 5">
    <name type="scientific">Streptodolium elevatio</name>
    <dbReference type="NCBI Taxonomy" id="3157996"/>
    <lineage>
        <taxon>Bacteria</taxon>
        <taxon>Bacillati</taxon>
        <taxon>Actinomycetota</taxon>
        <taxon>Actinomycetes</taxon>
        <taxon>Kitasatosporales</taxon>
        <taxon>Streptomycetaceae</taxon>
        <taxon>Streptodolium</taxon>
    </lineage>
</organism>
<sequence>MRPLHKDDPRQIGGHRLVAVLGEGATAQVFLGATPEGRPIVLKAVRPVPARDPAFRTRFAHDVAAAERIACPYAVPVLDACTDGPVLWLATSYTPGPGLGEAVAKYGPMPPRTVRTLAAGLAAALEALHGVGLVHGRLGPTQVSLAPDGPRVVDLGVARSPDGPSVTEAGVVVGTVLPSPGFRAPEQLDGRRVGPAADVFSLGCVIVHAATGTGPFGADTAPGVTERVLYGIPELRVLPSWLRELAAACLAKAPEDRPTPAQVHAATASELDGPGWLPHGIAAEVAQRAATVWAHSGAATPGTGPTMVPRTPPGPPSPSARSAGAAPTQPVMRPITESVTQSVTPAVAQASAAPPTPVTATPVAATVPPAGNPPGNAPGNPPGTPSRVPPQPSVPPGARPFRDASARPASAPATVAQGAVADRNTDGLTADSPDIASGVGPSGAARPVSEEAPASGAPNRDLPPARQPKMIGGPGAALHVERAAAEARAAAGAATADGAVPGTAAADVRETPEPPTPPATPAPERRFPMPIPRGPGASTRIGPSRGRRVGAQQPAGPEAAGQAVVGGPGAGAFTADRGSAISKVAEPAATSAASSAPEPAADPAAAPEAAAKARPGDGSEGRTAERGSSDQPSGDRGSGAPQEAASTASAAPRRPVGGPGAGQFTKPTATPLPGKPGTAGSQPAAESLDAVETAEAAEAAEAAEVLEAAEAVEAAETSSAHVAASPMPKNATKAAKSPGPAENTTSAGSRQARGRAARPEPDGPVITVETVETALPADEILDAEIVEAELVDDDEPLPPRASVTAPPGVTDLPGKPAGAVRRGRNGQHGGQYGGQRDGQRGEPHDATREGSRGTRRASSTGHAGHAGQPGRPGRPGDDRERTRGRGRTDDWSRERNHDRPTGPNNSRPRAADAPRPDTPSKTGASATAPEAANSAAARQRSEAKAERRRFLAWVAGGAAVLAGAATGAVLWGDGGSTKPVRTAPVAAPPAAAPGPAAPAPAAPLRVWFRQGSVTAGQLQEIAEALRGTDSRLRLAAESKESSGYARALVSELGTGQDTAPDVFEVDILSLAAHQAAGRIIDLAPYQDRFDTGAWLPAVQSAVKAGDRLLGMPLTASAPVVLYHQGMFAEAGVAVPSTREQWVDGLEQLRTQFADDREFRPLWLPGRSWHVLASLMWGSGGALALREGDTWRGAFDLPGSIDGVRFFRRLQQYAPEAQDLTEDGLKVGELFARGRAASVVGSASLHPTALAADAALGQQLNAFAMPGRTADAPGAVGVQGTALAVSAKCRDVPAAVELLALLATDSWRDQVSRTAGALSPRTVPEQAVFGPNPMLRAGASAVRTSGRAYPAAPGWSERPVLEFGRAVLAGTDAMAAAVSANQLVAAEFGRTTG</sequence>
<dbReference type="EMBL" id="JBEZFP010000041">
    <property type="protein sequence ID" value="MEU8135355.1"/>
    <property type="molecule type" value="Genomic_DNA"/>
</dbReference>
<feature type="compositionally biased region" description="Gly residues" evidence="2">
    <location>
        <begin position="826"/>
        <end position="836"/>
    </location>
</feature>
<feature type="region of interest" description="Disordered" evidence="2">
    <location>
        <begin position="296"/>
        <end position="329"/>
    </location>
</feature>
<dbReference type="Gene3D" id="1.10.510.10">
    <property type="entry name" value="Transferase(Phosphotransferase) domain 1"/>
    <property type="match status" value="1"/>
</dbReference>
<dbReference type="GO" id="GO:0016301">
    <property type="term" value="F:kinase activity"/>
    <property type="evidence" value="ECO:0007669"/>
    <property type="project" value="UniProtKB-KW"/>
</dbReference>
<feature type="region of interest" description="Disordered" evidence="2">
    <location>
        <begin position="493"/>
        <end position="564"/>
    </location>
</feature>
<feature type="compositionally biased region" description="Low complexity" evidence="2">
    <location>
        <begin position="493"/>
        <end position="506"/>
    </location>
</feature>
<feature type="compositionally biased region" description="Low complexity" evidence="2">
    <location>
        <begin position="319"/>
        <end position="328"/>
    </location>
</feature>
<evidence type="ECO:0000313" key="5">
    <source>
        <dbReference type="Proteomes" id="UP001551482"/>
    </source>
</evidence>
<keyword evidence="1" id="KW-0547">Nucleotide-binding</keyword>
<feature type="compositionally biased region" description="Low complexity" evidence="2">
    <location>
        <begin position="585"/>
        <end position="613"/>
    </location>
</feature>
<feature type="compositionally biased region" description="Low complexity" evidence="2">
    <location>
        <begin position="924"/>
        <end position="938"/>
    </location>
</feature>
<feature type="region of interest" description="Disordered" evidence="2">
    <location>
        <begin position="346"/>
        <end position="473"/>
    </location>
</feature>
<protein>
    <submittedName>
        <fullName evidence="4">Protein kinase</fullName>
    </submittedName>
</protein>
<dbReference type="PANTHER" id="PTHR43649:SF12">
    <property type="entry name" value="DIACETYLCHITOBIOSE BINDING PROTEIN DASA"/>
    <property type="match status" value="1"/>
</dbReference>
<dbReference type="InterPro" id="IPR050490">
    <property type="entry name" value="Bact_solute-bd_prot1"/>
</dbReference>
<proteinExistence type="predicted"/>
<dbReference type="SUPFAM" id="SSF53850">
    <property type="entry name" value="Periplasmic binding protein-like II"/>
    <property type="match status" value="1"/>
</dbReference>
<evidence type="ECO:0000256" key="1">
    <source>
        <dbReference type="PROSITE-ProRule" id="PRU10141"/>
    </source>
</evidence>
<keyword evidence="1" id="KW-0067">ATP-binding</keyword>
<feature type="domain" description="Protein kinase" evidence="3">
    <location>
        <begin position="15"/>
        <end position="267"/>
    </location>
</feature>
<feature type="region of interest" description="Disordered" evidence="2">
    <location>
        <begin position="584"/>
        <end position="767"/>
    </location>
</feature>
<feature type="compositionally biased region" description="Pro residues" evidence="2">
    <location>
        <begin position="370"/>
        <end position="398"/>
    </location>
</feature>
<dbReference type="PROSITE" id="PS00107">
    <property type="entry name" value="PROTEIN_KINASE_ATP"/>
    <property type="match status" value="1"/>
</dbReference>
<name>A0ABV3DHX2_9ACTN</name>
<dbReference type="Gene3D" id="3.40.190.10">
    <property type="entry name" value="Periplasmic binding protein-like II"/>
    <property type="match status" value="2"/>
</dbReference>
<evidence type="ECO:0000259" key="3">
    <source>
        <dbReference type="PROSITE" id="PS50011"/>
    </source>
</evidence>
<dbReference type="Pfam" id="PF00069">
    <property type="entry name" value="Pkinase"/>
    <property type="match status" value="1"/>
</dbReference>
<feature type="binding site" evidence="1">
    <location>
        <position position="43"/>
    </location>
    <ligand>
        <name>ATP</name>
        <dbReference type="ChEBI" id="CHEBI:30616"/>
    </ligand>
</feature>
<dbReference type="PANTHER" id="PTHR43649">
    <property type="entry name" value="ARABINOSE-BINDING PROTEIN-RELATED"/>
    <property type="match status" value="1"/>
</dbReference>
<dbReference type="PROSITE" id="PS50011">
    <property type="entry name" value="PROTEIN_KINASE_DOM"/>
    <property type="match status" value="1"/>
</dbReference>
<dbReference type="InterPro" id="IPR000719">
    <property type="entry name" value="Prot_kinase_dom"/>
</dbReference>
<comment type="caution">
    <text evidence="4">The sequence shown here is derived from an EMBL/GenBank/DDBJ whole genome shotgun (WGS) entry which is preliminary data.</text>
</comment>
<feature type="compositionally biased region" description="Basic and acidic residues" evidence="2">
    <location>
        <begin position="614"/>
        <end position="628"/>
    </location>
</feature>
<keyword evidence="4" id="KW-0808">Transferase</keyword>
<dbReference type="Proteomes" id="UP001551482">
    <property type="component" value="Unassembled WGS sequence"/>
</dbReference>
<feature type="compositionally biased region" description="Basic and acidic residues" evidence="2">
    <location>
        <begin position="874"/>
        <end position="900"/>
    </location>
</feature>
<feature type="compositionally biased region" description="Low complexity" evidence="2">
    <location>
        <begin position="300"/>
        <end position="309"/>
    </location>
</feature>
<evidence type="ECO:0000313" key="4">
    <source>
        <dbReference type="EMBL" id="MEU8135355.1"/>
    </source>
</evidence>
<accession>A0ABV3DHX2</accession>
<reference evidence="4 5" key="1">
    <citation type="submission" date="2024-06" db="EMBL/GenBank/DDBJ databases">
        <title>The Natural Products Discovery Center: Release of the First 8490 Sequenced Strains for Exploring Actinobacteria Biosynthetic Diversity.</title>
        <authorList>
            <person name="Kalkreuter E."/>
            <person name="Kautsar S.A."/>
            <person name="Yang D."/>
            <person name="Bader C.D."/>
            <person name="Teijaro C.N."/>
            <person name="Fluegel L."/>
            <person name="Davis C.M."/>
            <person name="Simpson J.R."/>
            <person name="Lauterbach L."/>
            <person name="Steele A.D."/>
            <person name="Gui C."/>
            <person name="Meng S."/>
            <person name="Li G."/>
            <person name="Viehrig K."/>
            <person name="Ye F."/>
            <person name="Su P."/>
            <person name="Kiefer A.F."/>
            <person name="Nichols A."/>
            <person name="Cepeda A.J."/>
            <person name="Yan W."/>
            <person name="Fan B."/>
            <person name="Jiang Y."/>
            <person name="Adhikari A."/>
            <person name="Zheng C.-J."/>
            <person name="Schuster L."/>
            <person name="Cowan T.M."/>
            <person name="Smanski M.J."/>
            <person name="Chevrette M.G."/>
            <person name="De Carvalho L.P.S."/>
            <person name="Shen B."/>
        </authorList>
    </citation>
    <scope>NUCLEOTIDE SEQUENCE [LARGE SCALE GENOMIC DNA]</scope>
    <source>
        <strain evidence="4 5">NPDC048946</strain>
    </source>
</reference>
<dbReference type="InterPro" id="IPR017441">
    <property type="entry name" value="Protein_kinase_ATP_BS"/>
</dbReference>
<dbReference type="Gene3D" id="3.30.200.20">
    <property type="entry name" value="Phosphorylase Kinase, domain 1"/>
    <property type="match status" value="1"/>
</dbReference>
<feature type="compositionally biased region" description="Low complexity" evidence="2">
    <location>
        <begin position="549"/>
        <end position="563"/>
    </location>
</feature>
<feature type="compositionally biased region" description="Low complexity" evidence="2">
    <location>
        <begin position="346"/>
        <end position="369"/>
    </location>
</feature>
<evidence type="ECO:0000256" key="2">
    <source>
        <dbReference type="SAM" id="MobiDB-lite"/>
    </source>
</evidence>
<dbReference type="CDD" id="cd14014">
    <property type="entry name" value="STKc_PknB_like"/>
    <property type="match status" value="1"/>
</dbReference>